<accession>A0A3N4KIV7</accession>
<evidence type="ECO:0000313" key="4">
    <source>
        <dbReference type="Proteomes" id="UP000277580"/>
    </source>
</evidence>
<protein>
    <submittedName>
        <fullName evidence="3">Uncharacterized protein</fullName>
    </submittedName>
</protein>
<feature type="compositionally biased region" description="Low complexity" evidence="1">
    <location>
        <begin position="89"/>
        <end position="104"/>
    </location>
</feature>
<organism evidence="3 4">
    <name type="scientific">Morchella conica CCBAS932</name>
    <dbReference type="NCBI Taxonomy" id="1392247"/>
    <lineage>
        <taxon>Eukaryota</taxon>
        <taxon>Fungi</taxon>
        <taxon>Dikarya</taxon>
        <taxon>Ascomycota</taxon>
        <taxon>Pezizomycotina</taxon>
        <taxon>Pezizomycetes</taxon>
        <taxon>Pezizales</taxon>
        <taxon>Morchellaceae</taxon>
        <taxon>Morchella</taxon>
    </lineage>
</organism>
<feature type="region of interest" description="Disordered" evidence="1">
    <location>
        <begin position="80"/>
        <end position="104"/>
    </location>
</feature>
<dbReference type="EMBL" id="ML119143">
    <property type="protein sequence ID" value="RPB10450.1"/>
    <property type="molecule type" value="Genomic_DNA"/>
</dbReference>
<dbReference type="Proteomes" id="UP000277580">
    <property type="component" value="Unassembled WGS sequence"/>
</dbReference>
<sequence length="104" mass="12199">MDLGRDPRDLSLRGGDFPRKEKRGRKKKVDKYTEKKRKKKEVMFWSFSPFQDTHIFFAPSIYYGALLFLGSHKSRRCRYGNGVKQHGQTETPMGTEPMEENTIP</sequence>
<keyword evidence="4" id="KW-1185">Reference proteome</keyword>
<dbReference type="AlphaFoldDB" id="A0A3N4KIV7"/>
<feature type="compositionally biased region" description="Basic residues" evidence="1">
    <location>
        <begin position="20"/>
        <end position="38"/>
    </location>
</feature>
<feature type="compositionally biased region" description="Basic and acidic residues" evidence="1">
    <location>
        <begin position="1"/>
        <end position="19"/>
    </location>
</feature>
<keyword evidence="2" id="KW-1133">Transmembrane helix</keyword>
<evidence type="ECO:0000256" key="1">
    <source>
        <dbReference type="SAM" id="MobiDB-lite"/>
    </source>
</evidence>
<keyword evidence="2" id="KW-0812">Transmembrane</keyword>
<feature type="region of interest" description="Disordered" evidence="1">
    <location>
        <begin position="1"/>
        <end position="38"/>
    </location>
</feature>
<evidence type="ECO:0000256" key="2">
    <source>
        <dbReference type="SAM" id="Phobius"/>
    </source>
</evidence>
<evidence type="ECO:0000313" key="3">
    <source>
        <dbReference type="EMBL" id="RPB10450.1"/>
    </source>
</evidence>
<feature type="transmembrane region" description="Helical" evidence="2">
    <location>
        <begin position="53"/>
        <end position="70"/>
    </location>
</feature>
<reference evidence="3 4" key="1">
    <citation type="journal article" date="2018" name="Nat. Ecol. Evol.">
        <title>Pezizomycetes genomes reveal the molecular basis of ectomycorrhizal truffle lifestyle.</title>
        <authorList>
            <person name="Murat C."/>
            <person name="Payen T."/>
            <person name="Noel B."/>
            <person name="Kuo A."/>
            <person name="Morin E."/>
            <person name="Chen J."/>
            <person name="Kohler A."/>
            <person name="Krizsan K."/>
            <person name="Balestrini R."/>
            <person name="Da Silva C."/>
            <person name="Montanini B."/>
            <person name="Hainaut M."/>
            <person name="Levati E."/>
            <person name="Barry K.W."/>
            <person name="Belfiori B."/>
            <person name="Cichocki N."/>
            <person name="Clum A."/>
            <person name="Dockter R.B."/>
            <person name="Fauchery L."/>
            <person name="Guy J."/>
            <person name="Iotti M."/>
            <person name="Le Tacon F."/>
            <person name="Lindquist E.A."/>
            <person name="Lipzen A."/>
            <person name="Malagnac F."/>
            <person name="Mello A."/>
            <person name="Molinier V."/>
            <person name="Miyauchi S."/>
            <person name="Poulain J."/>
            <person name="Riccioni C."/>
            <person name="Rubini A."/>
            <person name="Sitrit Y."/>
            <person name="Splivallo R."/>
            <person name="Traeger S."/>
            <person name="Wang M."/>
            <person name="Zifcakova L."/>
            <person name="Wipf D."/>
            <person name="Zambonelli A."/>
            <person name="Paolocci F."/>
            <person name="Nowrousian M."/>
            <person name="Ottonello S."/>
            <person name="Baldrian P."/>
            <person name="Spatafora J.W."/>
            <person name="Henrissat B."/>
            <person name="Nagy L.G."/>
            <person name="Aury J.M."/>
            <person name="Wincker P."/>
            <person name="Grigoriev I.V."/>
            <person name="Bonfante P."/>
            <person name="Martin F.M."/>
        </authorList>
    </citation>
    <scope>NUCLEOTIDE SEQUENCE [LARGE SCALE GENOMIC DNA]</scope>
    <source>
        <strain evidence="3 4">CCBAS932</strain>
    </source>
</reference>
<name>A0A3N4KIV7_9PEZI</name>
<proteinExistence type="predicted"/>
<dbReference type="InParanoid" id="A0A3N4KIV7"/>
<gene>
    <name evidence="3" type="ORF">P167DRAFT_255454</name>
</gene>
<keyword evidence="2" id="KW-0472">Membrane</keyword>